<dbReference type="Pfam" id="PF00005">
    <property type="entry name" value="ABC_tran"/>
    <property type="match status" value="2"/>
</dbReference>
<evidence type="ECO:0000256" key="1">
    <source>
        <dbReference type="ARBA" id="ARBA00004202"/>
    </source>
</evidence>
<evidence type="ECO:0000313" key="11">
    <source>
        <dbReference type="EMBL" id="MDG0808187.1"/>
    </source>
</evidence>
<dbReference type="PROSITE" id="PS00211">
    <property type="entry name" value="ABC_TRANSPORTER_1"/>
    <property type="match status" value="1"/>
</dbReference>
<name>A0A9X4KP46_9BACL</name>
<dbReference type="GO" id="GO:0016887">
    <property type="term" value="F:ATP hydrolysis activity"/>
    <property type="evidence" value="ECO:0007669"/>
    <property type="project" value="InterPro"/>
</dbReference>
<dbReference type="InterPro" id="IPR003593">
    <property type="entry name" value="AAA+_ATPase"/>
</dbReference>
<dbReference type="CDD" id="cd03215">
    <property type="entry name" value="ABC_Carb_Monos_II"/>
    <property type="match status" value="1"/>
</dbReference>
<dbReference type="GO" id="GO:0005524">
    <property type="term" value="F:ATP binding"/>
    <property type="evidence" value="ECO:0007669"/>
    <property type="project" value="UniProtKB-KW"/>
</dbReference>
<feature type="domain" description="ABC transporter" evidence="10">
    <location>
        <begin position="251"/>
        <end position="490"/>
    </location>
</feature>
<evidence type="ECO:0000256" key="6">
    <source>
        <dbReference type="ARBA" id="ARBA00022741"/>
    </source>
</evidence>
<dbReference type="FunFam" id="3.40.50.300:FF:000127">
    <property type="entry name" value="Ribose import ATP-binding protein RbsA"/>
    <property type="match status" value="1"/>
</dbReference>
<dbReference type="GO" id="GO:0005886">
    <property type="term" value="C:plasma membrane"/>
    <property type="evidence" value="ECO:0007669"/>
    <property type="project" value="UniProtKB-SubCell"/>
</dbReference>
<accession>A0A9X4KP46</accession>
<reference evidence="11" key="1">
    <citation type="submission" date="2022-10" db="EMBL/GenBank/DDBJ databases">
        <title>Comparative genomic analysis of Cohnella hashimotonis sp. nov., isolated from the International Space Station.</title>
        <authorList>
            <person name="Simpson A."/>
            <person name="Venkateswaran K."/>
        </authorList>
    </citation>
    <scope>NUCLEOTIDE SEQUENCE</scope>
    <source>
        <strain evidence="11">DSM 28161</strain>
    </source>
</reference>
<protein>
    <submittedName>
        <fullName evidence="11">Sugar ABC transporter ATP-binding protein</fullName>
    </submittedName>
</protein>
<gene>
    <name evidence="11" type="ORF">OMP40_01240</name>
</gene>
<evidence type="ECO:0000256" key="8">
    <source>
        <dbReference type="ARBA" id="ARBA00022967"/>
    </source>
</evidence>
<keyword evidence="4" id="KW-0762">Sugar transport</keyword>
<keyword evidence="8" id="KW-1278">Translocase</keyword>
<keyword evidence="5" id="KW-0677">Repeat</keyword>
<dbReference type="AlphaFoldDB" id="A0A9X4KP46"/>
<keyword evidence="2" id="KW-0813">Transport</keyword>
<evidence type="ECO:0000259" key="10">
    <source>
        <dbReference type="PROSITE" id="PS50893"/>
    </source>
</evidence>
<evidence type="ECO:0000256" key="3">
    <source>
        <dbReference type="ARBA" id="ARBA00022475"/>
    </source>
</evidence>
<dbReference type="InterPro" id="IPR017871">
    <property type="entry name" value="ABC_transporter-like_CS"/>
</dbReference>
<keyword evidence="3" id="KW-1003">Cell membrane</keyword>
<comment type="subcellular location">
    <subcellularLocation>
        <location evidence="1">Cell membrane</location>
        <topology evidence="1">Peripheral membrane protein</topology>
    </subcellularLocation>
</comment>
<keyword evidence="6" id="KW-0547">Nucleotide-binding</keyword>
<dbReference type="CDD" id="cd03216">
    <property type="entry name" value="ABC_Carb_Monos_I"/>
    <property type="match status" value="1"/>
</dbReference>
<evidence type="ECO:0000256" key="7">
    <source>
        <dbReference type="ARBA" id="ARBA00022840"/>
    </source>
</evidence>
<dbReference type="Gene3D" id="3.40.50.300">
    <property type="entry name" value="P-loop containing nucleotide triphosphate hydrolases"/>
    <property type="match status" value="2"/>
</dbReference>
<evidence type="ECO:0000313" key="12">
    <source>
        <dbReference type="Proteomes" id="UP001153404"/>
    </source>
</evidence>
<dbReference type="PROSITE" id="PS50893">
    <property type="entry name" value="ABC_TRANSPORTER_2"/>
    <property type="match status" value="2"/>
</dbReference>
<feature type="domain" description="ABC transporter" evidence="10">
    <location>
        <begin position="5"/>
        <end position="241"/>
    </location>
</feature>
<evidence type="ECO:0000256" key="9">
    <source>
        <dbReference type="ARBA" id="ARBA00023136"/>
    </source>
</evidence>
<keyword evidence="7 11" id="KW-0067">ATP-binding</keyword>
<dbReference type="InterPro" id="IPR050107">
    <property type="entry name" value="ABC_carbohydrate_import_ATPase"/>
</dbReference>
<proteinExistence type="predicted"/>
<evidence type="ECO:0000256" key="5">
    <source>
        <dbReference type="ARBA" id="ARBA00022737"/>
    </source>
</evidence>
<dbReference type="RefSeq" id="WP_277528505.1">
    <property type="nucleotide sequence ID" value="NZ_JAPDIA010000001.1"/>
</dbReference>
<keyword evidence="9" id="KW-0472">Membrane</keyword>
<comment type="caution">
    <text evidence="11">The sequence shown here is derived from an EMBL/GenBank/DDBJ whole genome shotgun (WGS) entry which is preliminary data.</text>
</comment>
<dbReference type="EMBL" id="JAPDIA010000001">
    <property type="protein sequence ID" value="MDG0808187.1"/>
    <property type="molecule type" value="Genomic_DNA"/>
</dbReference>
<dbReference type="Proteomes" id="UP001153404">
    <property type="component" value="Unassembled WGS sequence"/>
</dbReference>
<dbReference type="SUPFAM" id="SSF52540">
    <property type="entry name" value="P-loop containing nucleoside triphosphate hydrolases"/>
    <property type="match status" value="2"/>
</dbReference>
<organism evidence="11 12">
    <name type="scientific">Cohnella rhizosphaerae</name>
    <dbReference type="NCBI Taxonomy" id="1457232"/>
    <lineage>
        <taxon>Bacteria</taxon>
        <taxon>Bacillati</taxon>
        <taxon>Bacillota</taxon>
        <taxon>Bacilli</taxon>
        <taxon>Bacillales</taxon>
        <taxon>Paenibacillaceae</taxon>
        <taxon>Cohnella</taxon>
    </lineage>
</organism>
<keyword evidence="12" id="KW-1185">Reference proteome</keyword>
<dbReference type="PANTHER" id="PTHR43790:SF3">
    <property type="entry name" value="D-ALLOSE IMPORT ATP-BINDING PROTEIN ALSA-RELATED"/>
    <property type="match status" value="1"/>
</dbReference>
<evidence type="ECO:0000256" key="2">
    <source>
        <dbReference type="ARBA" id="ARBA00022448"/>
    </source>
</evidence>
<dbReference type="InterPro" id="IPR003439">
    <property type="entry name" value="ABC_transporter-like_ATP-bd"/>
</dbReference>
<dbReference type="InterPro" id="IPR027417">
    <property type="entry name" value="P-loop_NTPase"/>
</dbReference>
<dbReference type="SMART" id="SM00382">
    <property type="entry name" value="AAA"/>
    <property type="match status" value="2"/>
</dbReference>
<dbReference type="PANTHER" id="PTHR43790">
    <property type="entry name" value="CARBOHYDRATE TRANSPORT ATP-BINDING PROTEIN MG119-RELATED"/>
    <property type="match status" value="1"/>
</dbReference>
<evidence type="ECO:0000256" key="4">
    <source>
        <dbReference type="ARBA" id="ARBA00022597"/>
    </source>
</evidence>
<sequence length="493" mass="53657">MIESLEVRNVVKRFSGVTALKNMHFKLRGGSVHCLVGENGAGKSTLIKILAGHYMPDEGEIALDGQPLRIANPRESQRLGISIIHQELLLVPELSVAENISLGRLPKAGAGLIDWKSAQQRAASALALLNAAIDPQSKVAELSTGEQQLVEIARSLSVDTKILILDEPTASLSESETSRLLSIIKDLKKRGLAILYVSHRMEEVFDLADDITVIRDGAVVQSASKEEMNPDKVVRLMVGRDVSLERKNKGVHGRKVLEVRGLGRSGALRNVNFQLHEGEIVGFAGLVGSGRTEIARCLFGVDRIDEGEIILQNETVRIRDPLDAIRKGIGLVPEDRKNQGLVLQGSVKNNATLSVLGRLQRFGWIKGRQETDLVQSYKEQLRIKTPSIDTPVSSLSGGNQQKVVLARWLAVQPKILILDEPTRGVDVGARAEIQSLIEELVRQGLAIILISSDLLELLSMSDRIVVVRDGSTVAELAGPDATKEEVLKYATGS</sequence>